<keyword evidence="4 15" id="KW-0489">Methyltransferase</keyword>
<dbReference type="Pfam" id="PF25904">
    <property type="entry name" value="Tmrp11_N"/>
    <property type="match status" value="1"/>
</dbReference>
<dbReference type="InParanoid" id="A0A1V9X3K9"/>
<evidence type="ECO:0000256" key="3">
    <source>
        <dbReference type="ARBA" id="ARBA00022555"/>
    </source>
</evidence>
<dbReference type="PROSITE" id="PS00092">
    <property type="entry name" value="N6_MTASE"/>
    <property type="match status" value="1"/>
</dbReference>
<proteinExistence type="inferred from homology"/>
<dbReference type="InterPro" id="IPR002052">
    <property type="entry name" value="DNA_methylase_N6_adenine_CS"/>
</dbReference>
<dbReference type="Pfam" id="PF01170">
    <property type="entry name" value="UPF0020"/>
    <property type="match status" value="1"/>
</dbReference>
<dbReference type="GO" id="GO:0043527">
    <property type="term" value="C:tRNA methyltransferase complex"/>
    <property type="evidence" value="ECO:0007669"/>
    <property type="project" value="UniProtKB-ARBA"/>
</dbReference>
<keyword evidence="6 15" id="KW-0949">S-adenosyl-L-methionine</keyword>
<evidence type="ECO:0000256" key="13">
    <source>
        <dbReference type="ARBA" id="ARBA00067484"/>
    </source>
</evidence>
<keyword evidence="3 15" id="KW-0820">tRNA-binding</keyword>
<evidence type="ECO:0000256" key="1">
    <source>
        <dbReference type="ARBA" id="ARBA00004496"/>
    </source>
</evidence>
<dbReference type="STRING" id="418985.A0A1V9X3K9"/>
<dbReference type="CDD" id="cd02440">
    <property type="entry name" value="AdoMet_MTases"/>
    <property type="match status" value="1"/>
</dbReference>
<dbReference type="Proteomes" id="UP000192247">
    <property type="component" value="Unassembled WGS sequence"/>
</dbReference>
<dbReference type="GO" id="GO:0160102">
    <property type="term" value="F:tRNA (guanine(10)-N2)-methyltransferase activity"/>
    <property type="evidence" value="ECO:0007669"/>
    <property type="project" value="UniProtKB-EC"/>
</dbReference>
<dbReference type="OrthoDB" id="296065at2759"/>
<accession>A0A1V9X3K9</accession>
<keyword evidence="7 15" id="KW-0819">tRNA processing</keyword>
<evidence type="ECO:0000313" key="18">
    <source>
        <dbReference type="EMBL" id="OQR68179.1"/>
    </source>
</evidence>
<dbReference type="Gene3D" id="3.40.50.150">
    <property type="entry name" value="Vaccinia Virus protein VP39"/>
    <property type="match status" value="1"/>
</dbReference>
<evidence type="ECO:0000256" key="10">
    <source>
        <dbReference type="ARBA" id="ARBA00056270"/>
    </source>
</evidence>
<feature type="domain" description="tRNA (guanine(10)-N(2))-methyltransferase TRMT11 N-terminal" evidence="17">
    <location>
        <begin position="57"/>
        <end position="194"/>
    </location>
</feature>
<evidence type="ECO:0000259" key="17">
    <source>
        <dbReference type="Pfam" id="PF25904"/>
    </source>
</evidence>
<dbReference type="InterPro" id="IPR059073">
    <property type="entry name" value="TRMT11_N"/>
</dbReference>
<dbReference type="AlphaFoldDB" id="A0A1V9X3K9"/>
<name>A0A1V9X3K9_9ACAR</name>
<evidence type="ECO:0000256" key="12">
    <source>
        <dbReference type="ARBA" id="ARBA00066937"/>
    </source>
</evidence>
<sequence length="505" mass="58023">MLHCPSAKTYLIWFVHEHIEFRHAELQALIEMFGAKVEFVGRQLEGRRLWLIDDNLSSSQYNAVERPWMVVKCEDEKQLVQICSRSILIRHVSELMAEGDSLQDVVDNLREKYIEPHNDTFKFEVEAFGKRKIPRCDKIAKMELFDFLPFSGDIDLQQPVWTYHIIEYYGQENNCVPNQPFKVFFGRQVAEGQRELVTRLSLKNREFIANTSMDPTLSVVMSNLAQTHNADLVYDPFVGSASLLVAAAIHGAYVLGMDIDFMLLHGRAKPTRYNEQRRKEGESVRSNLRQYGRTGHYIDVVVGDSSRPVLRTFPLLDAIVTDPPYGIRESTERVGTKTVNYNVPGHLASQHLPSKVSYSLPEVIADLMRFAAFSLSVGRRLVFWMPVYRQDFLRALQNGRQELPQCTAGGHDRSNEFLNSFYSPALPYHPCLQFISASEQKLTSHSSRILLTYEKVKEPQNDELERSCGTTVHTINFREKYFAKRDTDQKVARIIESSQDSRDGD</sequence>
<dbReference type="GO" id="GO:0000049">
    <property type="term" value="F:tRNA binding"/>
    <property type="evidence" value="ECO:0007669"/>
    <property type="project" value="UniProtKB-UniRule"/>
</dbReference>
<evidence type="ECO:0000256" key="8">
    <source>
        <dbReference type="ARBA" id="ARBA00022884"/>
    </source>
</evidence>
<evidence type="ECO:0000256" key="15">
    <source>
        <dbReference type="PROSITE-ProRule" id="PRU00959"/>
    </source>
</evidence>
<dbReference type="PIRSF" id="PIRSF017259">
    <property type="entry name" value="tRNA_mtfrase_TRM11"/>
    <property type="match status" value="1"/>
</dbReference>
<comment type="similarity">
    <text evidence="15">Belongs to the class I-like SAM-binding methyltransferase superfamily. TRM11 methyltransferase family.</text>
</comment>
<dbReference type="EC" id="2.1.1.214" evidence="12"/>
<dbReference type="PROSITE" id="PS51627">
    <property type="entry name" value="SAM_MT_TRM11"/>
    <property type="match status" value="1"/>
</dbReference>
<comment type="caution">
    <text evidence="18">The sequence shown here is derived from an EMBL/GenBank/DDBJ whole genome shotgun (WGS) entry which is preliminary data.</text>
</comment>
<evidence type="ECO:0000256" key="14">
    <source>
        <dbReference type="ARBA" id="ARBA00075308"/>
    </source>
</evidence>
<evidence type="ECO:0000313" key="19">
    <source>
        <dbReference type="Proteomes" id="UP000192247"/>
    </source>
</evidence>
<keyword evidence="8 15" id="KW-0694">RNA-binding</keyword>
<dbReference type="GO" id="GO:0008033">
    <property type="term" value="P:tRNA processing"/>
    <property type="evidence" value="ECO:0007669"/>
    <property type="project" value="UniProtKB-UniRule"/>
</dbReference>
<keyword evidence="5 15" id="KW-0808">Transferase</keyword>
<gene>
    <name evidence="18" type="ORF">BIW11_13074</name>
</gene>
<keyword evidence="19" id="KW-1185">Reference proteome</keyword>
<comment type="catalytic activity">
    <reaction evidence="9">
        <text>guanosine(10) in tRNA + S-adenosyl-L-methionine = N(2)-methylguanosine(10) in tRNA + S-adenosyl-L-homocysteine + H(+)</text>
        <dbReference type="Rhea" id="RHEA:43128"/>
        <dbReference type="Rhea" id="RHEA-COMP:10355"/>
        <dbReference type="Rhea" id="RHEA-COMP:10357"/>
        <dbReference type="ChEBI" id="CHEBI:15378"/>
        <dbReference type="ChEBI" id="CHEBI:57856"/>
        <dbReference type="ChEBI" id="CHEBI:59789"/>
        <dbReference type="ChEBI" id="CHEBI:74269"/>
        <dbReference type="ChEBI" id="CHEBI:74481"/>
        <dbReference type="EC" id="2.1.1.214"/>
    </reaction>
    <physiologicalReaction direction="left-to-right" evidence="9">
        <dbReference type="Rhea" id="RHEA:43129"/>
    </physiologicalReaction>
</comment>
<comment type="subcellular location">
    <subcellularLocation>
        <location evidence="1">Cytoplasm</location>
    </subcellularLocation>
</comment>
<evidence type="ECO:0000256" key="6">
    <source>
        <dbReference type="ARBA" id="ARBA00022691"/>
    </source>
</evidence>
<evidence type="ECO:0000256" key="7">
    <source>
        <dbReference type="ARBA" id="ARBA00022694"/>
    </source>
</evidence>
<evidence type="ECO:0000256" key="9">
    <source>
        <dbReference type="ARBA" id="ARBA00050985"/>
    </source>
</evidence>
<feature type="domain" description="Ribosomal RNA large subunit methyltransferase K/L-like methyltransferase" evidence="16">
    <location>
        <begin position="204"/>
        <end position="333"/>
    </location>
</feature>
<keyword evidence="2" id="KW-0963">Cytoplasm</keyword>
<dbReference type="InterPro" id="IPR016691">
    <property type="entry name" value="TRMT11"/>
</dbReference>
<evidence type="ECO:0000259" key="16">
    <source>
        <dbReference type="Pfam" id="PF01170"/>
    </source>
</evidence>
<dbReference type="InterPro" id="IPR000241">
    <property type="entry name" value="RlmKL-like_Mtase"/>
</dbReference>
<dbReference type="PANTHER" id="PTHR13370:SF3">
    <property type="entry name" value="TRNA (GUANINE(10)-N2)-METHYLTRANSFERASE HOMOLOG"/>
    <property type="match status" value="1"/>
</dbReference>
<dbReference type="EMBL" id="MNPL01025676">
    <property type="protein sequence ID" value="OQR68179.1"/>
    <property type="molecule type" value="Genomic_DNA"/>
</dbReference>
<dbReference type="SUPFAM" id="SSF53335">
    <property type="entry name" value="S-adenosyl-L-methionine-dependent methyltransferases"/>
    <property type="match status" value="1"/>
</dbReference>
<evidence type="ECO:0000256" key="5">
    <source>
        <dbReference type="ARBA" id="ARBA00022679"/>
    </source>
</evidence>
<dbReference type="GO" id="GO:0032259">
    <property type="term" value="P:methylation"/>
    <property type="evidence" value="ECO:0007669"/>
    <property type="project" value="UniProtKB-UniRule"/>
</dbReference>
<evidence type="ECO:0000256" key="11">
    <source>
        <dbReference type="ARBA" id="ARBA00065434"/>
    </source>
</evidence>
<evidence type="ECO:0000256" key="2">
    <source>
        <dbReference type="ARBA" id="ARBA00022490"/>
    </source>
</evidence>
<evidence type="ECO:0000256" key="4">
    <source>
        <dbReference type="ARBA" id="ARBA00022603"/>
    </source>
</evidence>
<comment type="subunit">
    <text evidence="11">Part of the heterodimeric TRMT11-TRM112 methyltransferase complex; this complex forms an active tRNA methyltransferase, where TRMT112 acts as an activator of the catalytic subunit TRMT11.</text>
</comment>
<dbReference type="FunCoup" id="A0A1V9X3K9">
    <property type="interactions" value="1022"/>
</dbReference>
<dbReference type="GO" id="GO:0005737">
    <property type="term" value="C:cytoplasm"/>
    <property type="evidence" value="ECO:0007669"/>
    <property type="project" value="UniProtKB-SubCell"/>
</dbReference>
<dbReference type="InterPro" id="IPR029063">
    <property type="entry name" value="SAM-dependent_MTases_sf"/>
</dbReference>
<dbReference type="PANTHER" id="PTHR13370">
    <property type="entry name" value="RNA METHYLASE-RELATED"/>
    <property type="match status" value="1"/>
</dbReference>
<organism evidence="18 19">
    <name type="scientific">Tropilaelaps mercedesae</name>
    <dbReference type="NCBI Taxonomy" id="418985"/>
    <lineage>
        <taxon>Eukaryota</taxon>
        <taxon>Metazoa</taxon>
        <taxon>Ecdysozoa</taxon>
        <taxon>Arthropoda</taxon>
        <taxon>Chelicerata</taxon>
        <taxon>Arachnida</taxon>
        <taxon>Acari</taxon>
        <taxon>Parasitiformes</taxon>
        <taxon>Mesostigmata</taxon>
        <taxon>Gamasina</taxon>
        <taxon>Dermanyssoidea</taxon>
        <taxon>Laelapidae</taxon>
        <taxon>Tropilaelaps</taxon>
    </lineage>
</organism>
<reference evidence="18 19" key="1">
    <citation type="journal article" date="2017" name="Gigascience">
        <title>Draft genome of the honey bee ectoparasitic mite, Tropilaelaps mercedesae, is shaped by the parasitic life history.</title>
        <authorList>
            <person name="Dong X."/>
            <person name="Armstrong S.D."/>
            <person name="Xia D."/>
            <person name="Makepeace B.L."/>
            <person name="Darby A.C."/>
            <person name="Kadowaki T."/>
        </authorList>
    </citation>
    <scope>NUCLEOTIDE SEQUENCE [LARGE SCALE GENOMIC DNA]</scope>
    <source>
        <strain evidence="18">Wuxi-XJTLU</strain>
    </source>
</reference>
<comment type="function">
    <text evidence="10">Catalytic subunit of the TRMT11-TRM112 methyltransferase complex, that specifically mediates the S-adenosyl-L-methionine-dependent N(2)-methylation of guanosine nucleotide at position 10 (m2G10) in tRNAs. This is one of the major tRNA (guanine-N(2))-methyltransferases.</text>
</comment>
<protein>
    <recommendedName>
        <fullName evidence="13">tRNA (guanine(10)-N(2))-methyltransferase TRMT11</fullName>
        <ecNumber evidence="12">2.1.1.214</ecNumber>
    </recommendedName>
    <alternativeName>
        <fullName evidence="14">tRNA methyltransferase 11 homolog</fullName>
    </alternativeName>
</protein>